<gene>
    <name evidence="2" type="ORF">FF011L_39460</name>
</gene>
<dbReference type="AlphaFoldDB" id="A0A517MJU4"/>
<dbReference type="OrthoDB" id="214456at2"/>
<feature type="region of interest" description="Disordered" evidence="1">
    <location>
        <begin position="1"/>
        <end position="24"/>
    </location>
</feature>
<reference evidence="2 3" key="1">
    <citation type="submission" date="2019-02" db="EMBL/GenBank/DDBJ databases">
        <title>Deep-cultivation of Planctomycetes and their phenomic and genomic characterization uncovers novel biology.</title>
        <authorList>
            <person name="Wiegand S."/>
            <person name="Jogler M."/>
            <person name="Boedeker C."/>
            <person name="Pinto D."/>
            <person name="Vollmers J."/>
            <person name="Rivas-Marin E."/>
            <person name="Kohn T."/>
            <person name="Peeters S.H."/>
            <person name="Heuer A."/>
            <person name="Rast P."/>
            <person name="Oberbeckmann S."/>
            <person name="Bunk B."/>
            <person name="Jeske O."/>
            <person name="Meyerdierks A."/>
            <person name="Storesund J.E."/>
            <person name="Kallscheuer N."/>
            <person name="Luecker S."/>
            <person name="Lage O.M."/>
            <person name="Pohl T."/>
            <person name="Merkel B.J."/>
            <person name="Hornburger P."/>
            <person name="Mueller R.-W."/>
            <person name="Bruemmer F."/>
            <person name="Labrenz M."/>
            <person name="Spormann A.M."/>
            <person name="Op den Camp H."/>
            <person name="Overmann J."/>
            <person name="Amann R."/>
            <person name="Jetten M.S.M."/>
            <person name="Mascher T."/>
            <person name="Medema M.H."/>
            <person name="Devos D.P."/>
            <person name="Kaster A.-K."/>
            <person name="Ovreas L."/>
            <person name="Rohde M."/>
            <person name="Galperin M.Y."/>
            <person name="Jogler C."/>
        </authorList>
    </citation>
    <scope>NUCLEOTIDE SEQUENCE [LARGE SCALE GENOMIC DNA]</scope>
    <source>
        <strain evidence="2 3">FF011L</strain>
    </source>
</reference>
<dbReference type="RefSeq" id="WP_145353119.1">
    <property type="nucleotide sequence ID" value="NZ_CP036262.1"/>
</dbReference>
<dbReference type="Proteomes" id="UP000320672">
    <property type="component" value="Chromosome"/>
</dbReference>
<accession>A0A517MJU4</accession>
<name>A0A517MJU4_9BACT</name>
<feature type="region of interest" description="Disordered" evidence="1">
    <location>
        <begin position="176"/>
        <end position="233"/>
    </location>
</feature>
<feature type="region of interest" description="Disordered" evidence="1">
    <location>
        <begin position="90"/>
        <end position="110"/>
    </location>
</feature>
<evidence type="ECO:0000313" key="2">
    <source>
        <dbReference type="EMBL" id="QDS95159.1"/>
    </source>
</evidence>
<dbReference type="EMBL" id="CP036262">
    <property type="protein sequence ID" value="QDS95159.1"/>
    <property type="molecule type" value="Genomic_DNA"/>
</dbReference>
<proteinExistence type="predicted"/>
<feature type="compositionally biased region" description="Acidic residues" evidence="1">
    <location>
        <begin position="197"/>
        <end position="208"/>
    </location>
</feature>
<protein>
    <recommendedName>
        <fullName evidence="4">DUF3467 domain-containing protein</fullName>
    </recommendedName>
</protein>
<dbReference type="Pfam" id="PF11950">
    <property type="entry name" value="DUF3467"/>
    <property type="match status" value="2"/>
</dbReference>
<organism evidence="2 3">
    <name type="scientific">Roseimaritima multifibrata</name>
    <dbReference type="NCBI Taxonomy" id="1930274"/>
    <lineage>
        <taxon>Bacteria</taxon>
        <taxon>Pseudomonadati</taxon>
        <taxon>Planctomycetota</taxon>
        <taxon>Planctomycetia</taxon>
        <taxon>Pirellulales</taxon>
        <taxon>Pirellulaceae</taxon>
        <taxon>Roseimaritima</taxon>
    </lineage>
</organism>
<sequence>MSEDSNPENPSPEPTPDGSHLRARIPDHIAGGTFSSGAIVMTGPSEFVIDFLQTIGRPHRVACRVVLPHPVLPQFITALKTNIELYEKRFGPAPKPLTPPNDGRRPTPQEIYDDLKLPDEVLSGSYSNGVMIGHGANEFSLDFLTSFFPQSAVSARIYLAAGQVPRFLDSLENAAKQLQQRQQQQNIDPSPPFLPSQDDDSSPEDPTDTDNPPQDPPPEDPPAGSGGSGGIWV</sequence>
<dbReference type="KEGG" id="rml:FF011L_39460"/>
<evidence type="ECO:0000256" key="1">
    <source>
        <dbReference type="SAM" id="MobiDB-lite"/>
    </source>
</evidence>
<feature type="compositionally biased region" description="Gly residues" evidence="1">
    <location>
        <begin position="224"/>
        <end position="233"/>
    </location>
</feature>
<dbReference type="InterPro" id="IPR021857">
    <property type="entry name" value="DUF3467"/>
</dbReference>
<evidence type="ECO:0000313" key="3">
    <source>
        <dbReference type="Proteomes" id="UP000320672"/>
    </source>
</evidence>
<evidence type="ECO:0008006" key="4">
    <source>
        <dbReference type="Google" id="ProtNLM"/>
    </source>
</evidence>
<keyword evidence="3" id="KW-1185">Reference proteome</keyword>